<evidence type="ECO:0000256" key="1">
    <source>
        <dbReference type="SAM" id="Phobius"/>
    </source>
</evidence>
<feature type="transmembrane region" description="Helical" evidence="1">
    <location>
        <begin position="463"/>
        <end position="483"/>
    </location>
</feature>
<protein>
    <submittedName>
        <fullName evidence="2">Membrane-associated oxidoreductase</fullName>
    </submittedName>
</protein>
<dbReference type="Proteomes" id="UP000325211">
    <property type="component" value="Chromosome"/>
</dbReference>
<proteinExistence type="predicted"/>
<dbReference type="EMBL" id="CP029190">
    <property type="protein sequence ID" value="QES50989.1"/>
    <property type="molecule type" value="Genomic_DNA"/>
</dbReference>
<accession>A0A5P2DD31</accession>
<keyword evidence="1" id="KW-0472">Membrane</keyword>
<gene>
    <name evidence="2" type="ORF">DEJ50_27280</name>
</gene>
<evidence type="ECO:0000313" key="3">
    <source>
        <dbReference type="Proteomes" id="UP000325211"/>
    </source>
</evidence>
<keyword evidence="1" id="KW-1133">Transmembrane helix</keyword>
<name>A0A5P2DD31_STRVZ</name>
<keyword evidence="1" id="KW-0812">Transmembrane</keyword>
<dbReference type="RefSeq" id="WP_150210737.1">
    <property type="nucleotide sequence ID" value="NZ_CP029190.1"/>
</dbReference>
<dbReference type="OrthoDB" id="5194370at2"/>
<evidence type="ECO:0000313" key="2">
    <source>
        <dbReference type="EMBL" id="QES50989.1"/>
    </source>
</evidence>
<dbReference type="AlphaFoldDB" id="A0A5P2DD31"/>
<reference evidence="2 3" key="1">
    <citation type="submission" date="2018-05" db="EMBL/GenBank/DDBJ databases">
        <title>Streptomyces venezuelae.</title>
        <authorList>
            <person name="Kim W."/>
            <person name="Lee N."/>
            <person name="Cho B.-K."/>
        </authorList>
    </citation>
    <scope>NUCLEOTIDE SEQUENCE [LARGE SCALE GENOMIC DNA]</scope>
    <source>
        <strain evidence="2 3">ATCC 21782</strain>
    </source>
</reference>
<organism evidence="2 3">
    <name type="scientific">Streptomyces venezuelae</name>
    <dbReference type="NCBI Taxonomy" id="54571"/>
    <lineage>
        <taxon>Bacteria</taxon>
        <taxon>Bacillati</taxon>
        <taxon>Actinomycetota</taxon>
        <taxon>Actinomycetes</taxon>
        <taxon>Kitasatosporales</taxon>
        <taxon>Streptomycetaceae</taxon>
        <taxon>Streptomyces</taxon>
    </lineage>
</organism>
<sequence>MEINDLTPAERRVWDAFPLGEGVDFRAHPDEDAADGGSWGPERTVRAEVLKALLVSGPRVDGQVPGIKLKGVKVTGKLDLKYAVVDHPIRMRDCWFERKPGLYGAQLRALVLTDSCLPGLTASTVRVEVVLRLSCCRITGPVRLAGARIGGGLFLQDAVIGPVTGDLAGEPPLQFNHAEIATDVIAVGLTVHGQTRINGAVVGGQINLDNARLLAPGETALHAETLSVGTDLRAMRLHAEGRVNLTGSRIPGQLNLAYARLANPGGFALRASSCTIGEVWLRECETIQGSINLRRSQFDLFHIPPEAWPDTLRLEGLGYRALGPHLPPEQRLPVLERDLAGYLPSSYEQLAAAYRTAGDEAAARTVQLARLRRHRRTLPRLTRAWGLLQDATVGYGYRPMRAAGWLAALLLTGSLAYALEHPRPLKPGEAPDFNPVFYTLDLMLPIIGFGQEQAFAPAGLHQWLSYLLIVTGWILATTTAAGVSRSLRRQ</sequence>